<evidence type="ECO:0000256" key="3">
    <source>
        <dbReference type="ARBA" id="ARBA00022631"/>
    </source>
</evidence>
<name>A0A830I0C5_9CHLO</name>
<comment type="subunit">
    <text evidence="2">Homodimer.</text>
</comment>
<keyword evidence="3" id="KW-0659">Purine metabolism</keyword>
<evidence type="ECO:0000256" key="2">
    <source>
        <dbReference type="ARBA" id="ARBA00011738"/>
    </source>
</evidence>
<reference evidence="7" key="1">
    <citation type="submission" date="2020-10" db="EMBL/GenBank/DDBJ databases">
        <title>Unveiling of a novel bifunctional photoreceptor, Dualchrome1, isolated from a cosmopolitan green alga.</title>
        <authorList>
            <person name="Suzuki S."/>
            <person name="Kawachi M."/>
        </authorList>
    </citation>
    <scope>NUCLEOTIDE SEQUENCE</scope>
    <source>
        <strain evidence="7">NIES 2893</strain>
    </source>
</reference>
<dbReference type="NCBIfam" id="TIGR01879">
    <property type="entry name" value="hydantase"/>
    <property type="match status" value="1"/>
</dbReference>
<dbReference type="Gene3D" id="3.40.630.10">
    <property type="entry name" value="Zn peptidases"/>
    <property type="match status" value="1"/>
</dbReference>
<evidence type="ECO:0000313" key="8">
    <source>
        <dbReference type="Proteomes" id="UP000660262"/>
    </source>
</evidence>
<dbReference type="PANTHER" id="PTHR32494:SF19">
    <property type="entry name" value="ALLANTOATE DEIMINASE-RELATED"/>
    <property type="match status" value="1"/>
</dbReference>
<dbReference type="EMBL" id="BNJQ01000029">
    <property type="protein sequence ID" value="GHP10509.1"/>
    <property type="molecule type" value="Genomic_DNA"/>
</dbReference>
<evidence type="ECO:0000256" key="5">
    <source>
        <dbReference type="ARBA" id="ARBA00022801"/>
    </source>
</evidence>
<dbReference type="GO" id="GO:0006144">
    <property type="term" value="P:purine nucleobase metabolic process"/>
    <property type="evidence" value="ECO:0007669"/>
    <property type="project" value="UniProtKB-KW"/>
</dbReference>
<dbReference type="Pfam" id="PF01546">
    <property type="entry name" value="Peptidase_M20"/>
    <property type="match status" value="1"/>
</dbReference>
<dbReference type="PANTHER" id="PTHR32494">
    <property type="entry name" value="ALLANTOATE DEIMINASE-RELATED"/>
    <property type="match status" value="1"/>
</dbReference>
<protein>
    <recommendedName>
        <fullName evidence="9">Peptidase M20 dimerisation domain-containing protein</fullName>
    </recommendedName>
</protein>
<dbReference type="AlphaFoldDB" id="A0A830I0C5"/>
<accession>A0A830I0C5</accession>
<comment type="caution">
    <text evidence="7">The sequence shown here is derived from an EMBL/GenBank/DDBJ whole genome shotgun (WGS) entry which is preliminary data.</text>
</comment>
<dbReference type="SUPFAM" id="SSF55031">
    <property type="entry name" value="Bacterial exopeptidase dimerisation domain"/>
    <property type="match status" value="1"/>
</dbReference>
<evidence type="ECO:0000313" key="7">
    <source>
        <dbReference type="EMBL" id="GHP10509.1"/>
    </source>
</evidence>
<keyword evidence="8" id="KW-1185">Reference proteome</keyword>
<dbReference type="GO" id="GO:0016813">
    <property type="term" value="F:hydrolase activity, acting on carbon-nitrogen (but not peptide) bonds, in linear amidines"/>
    <property type="evidence" value="ECO:0007669"/>
    <property type="project" value="InterPro"/>
</dbReference>
<evidence type="ECO:0000256" key="6">
    <source>
        <dbReference type="ARBA" id="ARBA00023211"/>
    </source>
</evidence>
<evidence type="ECO:0000256" key="1">
    <source>
        <dbReference type="ARBA" id="ARBA00001936"/>
    </source>
</evidence>
<dbReference type="Gene3D" id="3.30.70.360">
    <property type="match status" value="1"/>
</dbReference>
<gene>
    <name evidence="7" type="ORF">PPROV_000924000</name>
</gene>
<dbReference type="Proteomes" id="UP000660262">
    <property type="component" value="Unassembled WGS sequence"/>
</dbReference>
<keyword evidence="6" id="KW-0464">Manganese</keyword>
<dbReference type="InterPro" id="IPR010158">
    <property type="entry name" value="Amidase_Cbmase"/>
</dbReference>
<evidence type="ECO:0000256" key="4">
    <source>
        <dbReference type="ARBA" id="ARBA00022723"/>
    </source>
</evidence>
<dbReference type="InterPro" id="IPR002933">
    <property type="entry name" value="Peptidase_M20"/>
</dbReference>
<evidence type="ECO:0008006" key="9">
    <source>
        <dbReference type="Google" id="ProtNLM"/>
    </source>
</evidence>
<keyword evidence="4" id="KW-0479">Metal-binding</keyword>
<keyword evidence="5" id="KW-0378">Hydrolase</keyword>
<dbReference type="CDD" id="cd03884">
    <property type="entry name" value="M20_bAS"/>
    <property type="match status" value="1"/>
</dbReference>
<dbReference type="InterPro" id="IPR036264">
    <property type="entry name" value="Bact_exopeptidase_dim_dom"/>
</dbReference>
<comment type="cofactor">
    <cofactor evidence="1">
        <name>Mn(2+)</name>
        <dbReference type="ChEBI" id="CHEBI:29035"/>
    </cofactor>
</comment>
<proteinExistence type="predicted"/>
<dbReference type="OrthoDB" id="4676at2759"/>
<sequence>MSLNVRVQHPSNSVRAMLLRIGDAAALADVVGNAPKKMVDQLADISDERHYDPRPRITRTFNSPAHREAAQIIAQWMREAGLAVTIDAMANVRGVTPRDRVSAEGRHKPRVVVGSHYDTVIDGGKYDGALGVIVGIQAVRALLMAPGELSRPVEVIAFSDEEGVRFPVTFLGSRAVAGTLTDSILSISDKNGTTLLDAIKPHTRADVLAAARDPEEIGTYVELHIEQGPVLEAANKGLGVVLAIAGQKRITVSLMGEQGHAGTVPMGEQRRDTLAAAADMIIATERICQPGWSKRGGHLGALKDNVSNEKEEMLVCTVGHIINMPNAKNTISGAVNMTVDVRARREEVRDAAAEDISAAVHEACSARRMEMCELVTSHEAPPVESAEAPTKRLRSAIAGFYGNYSSLPGTVKSVDDIPALISGAGHDALAMADIADVTMMFVRHPGGVSHSPLERVLDEDIVSATGAMALYLKDEVESGDDPTCGA</sequence>
<dbReference type="GO" id="GO:0046872">
    <property type="term" value="F:metal ion binding"/>
    <property type="evidence" value="ECO:0007669"/>
    <property type="project" value="UniProtKB-KW"/>
</dbReference>
<dbReference type="SUPFAM" id="SSF53187">
    <property type="entry name" value="Zn-dependent exopeptidases"/>
    <property type="match status" value="1"/>
</dbReference>
<organism evidence="7 8">
    <name type="scientific">Pycnococcus provasolii</name>
    <dbReference type="NCBI Taxonomy" id="41880"/>
    <lineage>
        <taxon>Eukaryota</taxon>
        <taxon>Viridiplantae</taxon>
        <taxon>Chlorophyta</taxon>
        <taxon>Pseudoscourfieldiophyceae</taxon>
        <taxon>Pseudoscourfieldiales</taxon>
        <taxon>Pycnococcaceae</taxon>
        <taxon>Pycnococcus</taxon>
    </lineage>
</organism>